<evidence type="ECO:0000313" key="3">
    <source>
        <dbReference type="EMBL" id="PRX56457.1"/>
    </source>
</evidence>
<accession>A0A2T0MFU2</accession>
<evidence type="ECO:0000313" key="4">
    <source>
        <dbReference type="Proteomes" id="UP000237640"/>
    </source>
</evidence>
<keyword evidence="2" id="KW-0812">Transmembrane</keyword>
<evidence type="ECO:0000256" key="1">
    <source>
        <dbReference type="SAM" id="MobiDB-lite"/>
    </source>
</evidence>
<keyword evidence="2" id="KW-0472">Membrane</keyword>
<feature type="region of interest" description="Disordered" evidence="1">
    <location>
        <begin position="211"/>
        <end position="263"/>
    </location>
</feature>
<proteinExistence type="predicted"/>
<sequence length="347" mass="39489">MRKPFFLFLVSLFLCSHNLYLKMETYFLQPNQGAVLSLYNGTFEQSENIITRDRMLDASLIAQGERIAIDPKQWKDQDSTITQLTFNTGVAGTYVAGVSTKARNIELSAEKFNSYLEHDGVLDMLEQRTNDSLLDQDAVESYEKHVKAIYQVGDVKTNDWSTALGYPIEFVPKANPYEKYSGEKLKIQLLLDGEPLSNQLVFADYIKGSHAHTHNDHDHNHTHDGTEHSHNHEHSGDGHGHSHESQTGETHTHTSGQQLRTNDEGMVLVDLPEDGIYYLRTIHMTRVTDSDELTHQSKWATLAFEVSHKHGADTHTHDHDHEHDYATWIFVLGSLLIIGLLFLVFRK</sequence>
<reference evidence="3 4" key="1">
    <citation type="submission" date="2018-03" db="EMBL/GenBank/DDBJ databases">
        <title>Genomic Encyclopedia of Archaeal and Bacterial Type Strains, Phase II (KMG-II): from individual species to whole genera.</title>
        <authorList>
            <person name="Goeker M."/>
        </authorList>
    </citation>
    <scope>NUCLEOTIDE SEQUENCE [LARGE SCALE GENOMIC DNA]</scope>
    <source>
        <strain evidence="3 4">DSM 25027</strain>
    </source>
</reference>
<feature type="transmembrane region" description="Helical" evidence="2">
    <location>
        <begin position="325"/>
        <end position="345"/>
    </location>
</feature>
<dbReference type="Pfam" id="PF10670">
    <property type="entry name" value="DUF4198"/>
    <property type="match status" value="1"/>
</dbReference>
<gene>
    <name evidence="3" type="ORF">CLV81_0454</name>
</gene>
<feature type="compositionally biased region" description="Basic and acidic residues" evidence="1">
    <location>
        <begin position="213"/>
        <end position="252"/>
    </location>
</feature>
<keyword evidence="4" id="KW-1185">Reference proteome</keyword>
<evidence type="ECO:0000256" key="2">
    <source>
        <dbReference type="SAM" id="Phobius"/>
    </source>
</evidence>
<dbReference type="EMBL" id="PVYX01000001">
    <property type="protein sequence ID" value="PRX56457.1"/>
    <property type="molecule type" value="Genomic_DNA"/>
</dbReference>
<comment type="caution">
    <text evidence="3">The sequence shown here is derived from an EMBL/GenBank/DDBJ whole genome shotgun (WGS) entry which is preliminary data.</text>
</comment>
<keyword evidence="2" id="KW-1133">Transmembrane helix</keyword>
<organism evidence="3 4">
    <name type="scientific">Flagellimonas meridianipacifica</name>
    <dbReference type="NCBI Taxonomy" id="1080225"/>
    <lineage>
        <taxon>Bacteria</taxon>
        <taxon>Pseudomonadati</taxon>
        <taxon>Bacteroidota</taxon>
        <taxon>Flavobacteriia</taxon>
        <taxon>Flavobacteriales</taxon>
        <taxon>Flavobacteriaceae</taxon>
        <taxon>Flagellimonas</taxon>
    </lineage>
</organism>
<dbReference type="RefSeq" id="WP_106143431.1">
    <property type="nucleotide sequence ID" value="NZ_PVYX01000001.1"/>
</dbReference>
<protein>
    <submittedName>
        <fullName evidence="3">Uncharacterized protein DUF4198</fullName>
    </submittedName>
</protein>
<name>A0A2T0MFU2_9FLAO</name>
<dbReference type="OrthoDB" id="581894at2"/>
<dbReference type="AlphaFoldDB" id="A0A2T0MFU2"/>
<dbReference type="Proteomes" id="UP000237640">
    <property type="component" value="Unassembled WGS sequence"/>
</dbReference>
<dbReference type="InterPro" id="IPR019613">
    <property type="entry name" value="DUF4198"/>
</dbReference>